<evidence type="ECO:0000313" key="1">
    <source>
        <dbReference type="EMBL" id="RNJ50595.1"/>
    </source>
</evidence>
<keyword evidence="2" id="KW-1185">Reference proteome</keyword>
<dbReference type="EMBL" id="QWDD01000001">
    <property type="protein sequence ID" value="RNJ50595.1"/>
    <property type="molecule type" value="Genomic_DNA"/>
</dbReference>
<name>A0A3M9XRX9_9HYPH</name>
<proteinExistence type="predicted"/>
<reference evidence="1 2" key="1">
    <citation type="submission" date="2018-08" db="EMBL/GenBank/DDBJ databases">
        <title>Genome sequence of Methylocystis hirsuta CSC1, a methanotroph able to accumulate PHAs.</title>
        <authorList>
            <person name="Bordel S."/>
            <person name="Rodriguez E."/>
            <person name="Gancedo J."/>
            <person name="Munoz R."/>
        </authorList>
    </citation>
    <scope>NUCLEOTIDE SEQUENCE [LARGE SCALE GENOMIC DNA]</scope>
    <source>
        <strain evidence="1 2">CSC1</strain>
    </source>
</reference>
<protein>
    <submittedName>
        <fullName evidence="1">Uncharacterized protein</fullName>
    </submittedName>
</protein>
<comment type="caution">
    <text evidence="1">The sequence shown here is derived from an EMBL/GenBank/DDBJ whole genome shotgun (WGS) entry which is preliminary data.</text>
</comment>
<evidence type="ECO:0000313" key="2">
    <source>
        <dbReference type="Proteomes" id="UP000268623"/>
    </source>
</evidence>
<organism evidence="1 2">
    <name type="scientific">Methylocystis hirsuta</name>
    <dbReference type="NCBI Taxonomy" id="369798"/>
    <lineage>
        <taxon>Bacteria</taxon>
        <taxon>Pseudomonadati</taxon>
        <taxon>Pseudomonadota</taxon>
        <taxon>Alphaproteobacteria</taxon>
        <taxon>Hyphomicrobiales</taxon>
        <taxon>Methylocystaceae</taxon>
        <taxon>Methylocystis</taxon>
    </lineage>
</organism>
<dbReference type="AlphaFoldDB" id="A0A3M9XRX9"/>
<gene>
    <name evidence="1" type="ORF">D1O30_14405</name>
</gene>
<sequence length="94" mass="10299">MSRRRPTSDGRPMRRLDCLCSRSSPVETCVNAGNFSVDLTKPVADHVGAISASPQFLRSPRALELEKADTEISFVSGNLRIRTPSQRSQLGKSP</sequence>
<dbReference type="Proteomes" id="UP000268623">
    <property type="component" value="Unassembled WGS sequence"/>
</dbReference>
<accession>A0A3M9XRX9</accession>